<name>W6QL42_PENRF</name>
<dbReference type="EMBL" id="HG792020">
    <property type="protein sequence ID" value="CDM37175.1"/>
    <property type="molecule type" value="Genomic_DNA"/>
</dbReference>
<sequence>MAAGVCYWSGNGSYCCPCLGQGQYDVNDLSISCRECGHPLKNHFQIGPHPSDASASQVLLPRHQTVRKLANRINEQRVVLARGTPSSGKTFLARSLHIYLRGQGVKSIWIEQFPPSLEGGPTALHYLVEACHTQGYAAFGHNVLLDTFVFIIDDAHMTYNNSELWVLLNSVNQNRLANIPGASFCLFGAFGTPDRGVMPQNMGSDLIVFNERQRLFLSTRFSEDLTLFYTREEFDLYLEMHFQARGSDYEICEILKDTIFGLTDGQPELMDAFMHICDMWYEVLYKDDADDEMETISYDDYEIMQFFQIRGIMEATIAAIVNFAGLPLSPETFFPPEAEFEVLRQVRQSGDYSISFNPQSEAMLSCITKGWLHIEQSRQGGFRCYFPTYFHNKVVEYLMGVQDLRYPTPPTLDRAELELMLSMRTMTIS</sequence>
<keyword evidence="2" id="KW-1185">Reference proteome</keyword>
<gene>
    <name evidence="1" type="ORF">PROQFM164_S06g000136</name>
</gene>
<protein>
    <submittedName>
        <fullName evidence="1">Uncharacterized protein</fullName>
    </submittedName>
</protein>
<dbReference type="Proteomes" id="UP000030686">
    <property type="component" value="Unassembled WGS sequence"/>
</dbReference>
<accession>W6QL42</accession>
<dbReference type="OMA" id="EAMLSCI"/>
<dbReference type="STRING" id="1365484.W6QL42"/>
<proteinExistence type="predicted"/>
<dbReference type="SUPFAM" id="SSF52540">
    <property type="entry name" value="P-loop containing nucleoside triphosphate hydrolases"/>
    <property type="match status" value="1"/>
</dbReference>
<evidence type="ECO:0000313" key="2">
    <source>
        <dbReference type="Proteomes" id="UP000030686"/>
    </source>
</evidence>
<organism evidence="1 2">
    <name type="scientific">Penicillium roqueforti (strain FM164)</name>
    <dbReference type="NCBI Taxonomy" id="1365484"/>
    <lineage>
        <taxon>Eukaryota</taxon>
        <taxon>Fungi</taxon>
        <taxon>Dikarya</taxon>
        <taxon>Ascomycota</taxon>
        <taxon>Pezizomycotina</taxon>
        <taxon>Eurotiomycetes</taxon>
        <taxon>Eurotiomycetidae</taxon>
        <taxon>Eurotiales</taxon>
        <taxon>Aspergillaceae</taxon>
        <taxon>Penicillium</taxon>
    </lineage>
</organism>
<dbReference type="OrthoDB" id="2364732at2759"/>
<dbReference type="AlphaFoldDB" id="W6QL42"/>
<dbReference type="InterPro" id="IPR027417">
    <property type="entry name" value="P-loop_NTPase"/>
</dbReference>
<evidence type="ECO:0000313" key="1">
    <source>
        <dbReference type="EMBL" id="CDM37175.1"/>
    </source>
</evidence>
<reference evidence="1" key="1">
    <citation type="journal article" date="2014" name="Nat. Commun.">
        <title>Multiple recent horizontal transfers of a large genomic region in cheese making fungi.</title>
        <authorList>
            <person name="Cheeseman K."/>
            <person name="Ropars J."/>
            <person name="Renault P."/>
            <person name="Dupont J."/>
            <person name="Gouzy J."/>
            <person name="Branca A."/>
            <person name="Abraham A.L."/>
            <person name="Ceppi M."/>
            <person name="Conseiller E."/>
            <person name="Debuchy R."/>
            <person name="Malagnac F."/>
            <person name="Goarin A."/>
            <person name="Silar P."/>
            <person name="Lacoste S."/>
            <person name="Sallet E."/>
            <person name="Bensimon A."/>
            <person name="Giraud T."/>
            <person name="Brygoo Y."/>
        </authorList>
    </citation>
    <scope>NUCLEOTIDE SEQUENCE [LARGE SCALE GENOMIC DNA]</scope>
    <source>
        <strain evidence="1">FM164</strain>
    </source>
</reference>